<organism evidence="1">
    <name type="scientific">Ixodes ricinus</name>
    <name type="common">Common tick</name>
    <name type="synonym">Acarus ricinus</name>
    <dbReference type="NCBI Taxonomy" id="34613"/>
    <lineage>
        <taxon>Eukaryota</taxon>
        <taxon>Metazoa</taxon>
        <taxon>Ecdysozoa</taxon>
        <taxon>Arthropoda</taxon>
        <taxon>Chelicerata</taxon>
        <taxon>Arachnida</taxon>
        <taxon>Acari</taxon>
        <taxon>Parasitiformes</taxon>
        <taxon>Ixodida</taxon>
        <taxon>Ixodoidea</taxon>
        <taxon>Ixodidae</taxon>
        <taxon>Ixodinae</taxon>
        <taxon>Ixodes</taxon>
    </lineage>
</organism>
<name>A0A6B0U1F8_IXORI</name>
<accession>A0A6B0U1F8</accession>
<protein>
    <submittedName>
        <fullName evidence="1">Putative secreted protein</fullName>
    </submittedName>
</protein>
<dbReference type="AlphaFoldDB" id="A0A6B0U1F8"/>
<reference evidence="1" key="1">
    <citation type="submission" date="2019-12" db="EMBL/GenBank/DDBJ databases">
        <title>An insight into the sialome of adult female Ixodes ricinus ticks feeding for 6 days.</title>
        <authorList>
            <person name="Perner J."/>
            <person name="Ribeiro J.M.C."/>
        </authorList>
    </citation>
    <scope>NUCLEOTIDE SEQUENCE</scope>
    <source>
        <strain evidence="1">Semi-engorged</strain>
        <tissue evidence="1">Salivary glands</tissue>
    </source>
</reference>
<proteinExistence type="predicted"/>
<evidence type="ECO:0000313" key="1">
    <source>
        <dbReference type="EMBL" id="MXU82570.1"/>
    </source>
</evidence>
<sequence>MYRLYSFFFFYYQRFQVMAFLVGDFNELGRSACASEIIGFPAIGLPSSSCMVCNVNCTKCKKFNLVLEL</sequence>
<dbReference type="EMBL" id="GIFC01000487">
    <property type="protein sequence ID" value="MXU82570.1"/>
    <property type="molecule type" value="Transcribed_RNA"/>
</dbReference>